<dbReference type="PANTHER" id="PTHR46191:SF2">
    <property type="entry name" value="HALOACID DEHALOGENASE-LIKE HYDROLASE DOMAIN-CONTAINING PROTEIN 3"/>
    <property type="match status" value="1"/>
</dbReference>
<feature type="compositionally biased region" description="Polar residues" evidence="1">
    <location>
        <begin position="478"/>
        <end position="489"/>
    </location>
</feature>
<feature type="compositionally biased region" description="Low complexity" evidence="1">
    <location>
        <begin position="425"/>
        <end position="445"/>
    </location>
</feature>
<feature type="compositionally biased region" description="Acidic residues" evidence="1">
    <location>
        <begin position="582"/>
        <end position="609"/>
    </location>
</feature>
<dbReference type="InterPro" id="IPR036412">
    <property type="entry name" value="HAD-like_sf"/>
</dbReference>
<dbReference type="SUPFAM" id="SSF56784">
    <property type="entry name" value="HAD-like"/>
    <property type="match status" value="1"/>
</dbReference>
<dbReference type="Gene3D" id="3.40.50.1000">
    <property type="entry name" value="HAD superfamily/HAD-like"/>
    <property type="match status" value="1"/>
</dbReference>
<accession>A0ABR1N2T2</accession>
<dbReference type="Proteomes" id="UP001367316">
    <property type="component" value="Unassembled WGS sequence"/>
</dbReference>
<dbReference type="PANTHER" id="PTHR46191">
    <property type="match status" value="1"/>
</dbReference>
<feature type="compositionally biased region" description="Basic and acidic residues" evidence="1">
    <location>
        <begin position="339"/>
        <end position="381"/>
    </location>
</feature>
<dbReference type="InterPro" id="IPR044924">
    <property type="entry name" value="HAD-SF_hydro_IA_REG-2-like_cap"/>
</dbReference>
<evidence type="ECO:0000313" key="3">
    <source>
        <dbReference type="Proteomes" id="UP001367316"/>
    </source>
</evidence>
<evidence type="ECO:0000313" key="2">
    <source>
        <dbReference type="EMBL" id="KAK7609525.1"/>
    </source>
</evidence>
<reference evidence="2 3" key="1">
    <citation type="submission" date="2024-04" db="EMBL/GenBank/DDBJ databases">
        <title>Phyllosticta paracitricarpa is synonymous to the EU quarantine fungus P. citricarpa based on phylogenomic analyses.</title>
        <authorList>
            <consortium name="Lawrence Berkeley National Laboratory"/>
            <person name="Van ingen-buijs V.A."/>
            <person name="Van westerhoven A.C."/>
            <person name="Haridas S."/>
            <person name="Skiadas P."/>
            <person name="Martin F."/>
            <person name="Groenewald J.Z."/>
            <person name="Crous P.W."/>
            <person name="Seidl M.F."/>
        </authorList>
    </citation>
    <scope>NUCLEOTIDE SEQUENCE [LARGE SCALE GENOMIC DNA]</scope>
    <source>
        <strain evidence="2 3">CBS 141358</strain>
    </source>
</reference>
<dbReference type="Gene3D" id="1.10.150.720">
    <property type="entry name" value="Haloacid dehalogenase-like hydrolase"/>
    <property type="match status" value="1"/>
</dbReference>
<feature type="region of interest" description="Disordered" evidence="1">
    <location>
        <begin position="555"/>
        <end position="673"/>
    </location>
</feature>
<organism evidence="2 3">
    <name type="scientific">Phyllosticta paracitricarpa</name>
    <dbReference type="NCBI Taxonomy" id="2016321"/>
    <lineage>
        <taxon>Eukaryota</taxon>
        <taxon>Fungi</taxon>
        <taxon>Dikarya</taxon>
        <taxon>Ascomycota</taxon>
        <taxon>Pezizomycotina</taxon>
        <taxon>Dothideomycetes</taxon>
        <taxon>Dothideomycetes incertae sedis</taxon>
        <taxon>Botryosphaeriales</taxon>
        <taxon>Phyllostictaceae</taxon>
        <taxon>Phyllosticta</taxon>
    </lineage>
</organism>
<sequence length="673" mass="75961">MSLTRIARVKRLNRPLLVTFDAYGTLYRPRAPIALMYEAVAKEHGMLTQGTNELNEAFMTVLRNHMSRYPNYGKHVLSSPDEWWKKVINETFTACAVPGQKVPRHLAPDLINRFSGSAFYHYMRSVPSTIKTLRNIEANSDYPVIIGVISNSDPRIASVLRSFGFSVGDDKPVRNTRPVFGSQEDKTLPQEDQELLHQQDRPPLIDRAKRPDFDFVLASYDAEYEKPKREIFALAERYAADVMRQLPAPAAHDSLEYPWPYPFYRLHVGDDIFKDAVAAANAGWKSLVFEDREFLKNLPPNEKDALSRVQAPRCHDLLRGVQKVMNEQQWCELHSVRVEMSEDSKEAREKRAAEARRIEKQEQKKLHLDPEKLAAHYERMVVEQTSASTPEKLGVMQIDNSTPPTTSQQQQQQQQQPARSEAKSTRPSSTSPSSSFSSSSSSSSKPSEKLSPRATALKIFDNSIEWRTAGLMNNLTNANTSFLRPSNLQDMRRQREKAQGEKPEQQITRSPEVREQRALQRKRGKLLKRLKDMGNVPISVPNSAIAIYNVEKRRSVAEMEARKKQRREERARLRAELRGEAGGEEEEEEGKEEKEENDDDANELLGEGDGEAREWDGFGSVFEHTEPLEDDGGGGDGGAARKVEELETSSAADSAPSPPLDMGDGTKKVDSSG</sequence>
<evidence type="ECO:0000256" key="1">
    <source>
        <dbReference type="SAM" id="MobiDB-lite"/>
    </source>
</evidence>
<protein>
    <submittedName>
        <fullName evidence="2">Uncharacterized protein</fullName>
    </submittedName>
</protein>
<feature type="compositionally biased region" description="Basic and acidic residues" evidence="1">
    <location>
        <begin position="555"/>
        <end position="581"/>
    </location>
</feature>
<proteinExistence type="predicted"/>
<feature type="region of interest" description="Disordered" evidence="1">
    <location>
        <begin position="478"/>
        <end position="517"/>
    </location>
</feature>
<gene>
    <name evidence="2" type="ORF">JOL62DRAFT_640049</name>
</gene>
<dbReference type="InterPro" id="IPR051828">
    <property type="entry name" value="HAD-like_hydrolase_domain"/>
</dbReference>
<dbReference type="EMBL" id="JBBPBF010000023">
    <property type="protein sequence ID" value="KAK7609525.1"/>
    <property type="molecule type" value="Genomic_DNA"/>
</dbReference>
<name>A0ABR1N2T2_9PEZI</name>
<feature type="compositionally biased region" description="Polar residues" evidence="1">
    <location>
        <begin position="398"/>
        <end position="407"/>
    </location>
</feature>
<keyword evidence="3" id="KW-1185">Reference proteome</keyword>
<feature type="region of interest" description="Disordered" evidence="1">
    <location>
        <begin position="339"/>
        <end position="452"/>
    </location>
</feature>
<feature type="compositionally biased region" description="Basic and acidic residues" evidence="1">
    <location>
        <begin position="490"/>
        <end position="504"/>
    </location>
</feature>
<comment type="caution">
    <text evidence="2">The sequence shown here is derived from an EMBL/GenBank/DDBJ whole genome shotgun (WGS) entry which is preliminary data.</text>
</comment>
<dbReference type="InterPro" id="IPR023214">
    <property type="entry name" value="HAD_sf"/>
</dbReference>
<feature type="compositionally biased region" description="Basic and acidic residues" evidence="1">
    <location>
        <begin position="664"/>
        <end position="673"/>
    </location>
</feature>